<proteinExistence type="inferred from homology"/>
<sequence length="159" mass="18423">MNIAFTKTNRESPKPDFKKLGFGKYFAEYMFEMDYSGNGWENPQIKPYDKICIEPSTMVFHYGQSVFEGLKAYLSENDEILLFRPEKNIKRLNKSSERLCIPALDEKFALKAIVELVKAQTEAKKKGCAQVLWLDGVEQKYIEEVGTMKAFLKDICRKN</sequence>
<accession>A0A6I6K9J1</accession>
<dbReference type="Gene3D" id="3.30.470.10">
    <property type="match status" value="1"/>
</dbReference>
<gene>
    <name evidence="6" type="ORF">GM418_24830</name>
</gene>
<evidence type="ECO:0000256" key="2">
    <source>
        <dbReference type="ARBA" id="ARBA00009320"/>
    </source>
</evidence>
<evidence type="ECO:0000256" key="1">
    <source>
        <dbReference type="ARBA" id="ARBA00001933"/>
    </source>
</evidence>
<keyword evidence="5" id="KW-0663">Pyridoxal phosphate</keyword>
<dbReference type="EMBL" id="CP046401">
    <property type="protein sequence ID" value="QGY46764.1"/>
    <property type="molecule type" value="Genomic_DNA"/>
</dbReference>
<evidence type="ECO:0000256" key="4">
    <source>
        <dbReference type="ARBA" id="ARBA00022679"/>
    </source>
</evidence>
<protein>
    <recommendedName>
        <fullName evidence="8">Branched chain amino acid aminotransferase</fullName>
    </recommendedName>
</protein>
<dbReference type="Proteomes" id="UP000428260">
    <property type="component" value="Chromosome"/>
</dbReference>
<dbReference type="PANTHER" id="PTHR11825">
    <property type="entry name" value="SUBGROUP IIII AMINOTRANSFERASE"/>
    <property type="match status" value="1"/>
</dbReference>
<dbReference type="InterPro" id="IPR043132">
    <property type="entry name" value="BCAT-like_C"/>
</dbReference>
<evidence type="ECO:0000256" key="5">
    <source>
        <dbReference type="ARBA" id="ARBA00022898"/>
    </source>
</evidence>
<dbReference type="KEGG" id="mcos:GM418_24830"/>
<evidence type="ECO:0000313" key="7">
    <source>
        <dbReference type="Proteomes" id="UP000428260"/>
    </source>
</evidence>
<comment type="similarity">
    <text evidence="2">Belongs to the class-IV pyridoxal-phosphate-dependent aminotransferase family.</text>
</comment>
<keyword evidence="7" id="KW-1185">Reference proteome</keyword>
<organism evidence="6 7">
    <name type="scientific">Maribellus comscasis</name>
    <dbReference type="NCBI Taxonomy" id="2681766"/>
    <lineage>
        <taxon>Bacteria</taxon>
        <taxon>Pseudomonadati</taxon>
        <taxon>Bacteroidota</taxon>
        <taxon>Bacteroidia</taxon>
        <taxon>Marinilabiliales</taxon>
        <taxon>Prolixibacteraceae</taxon>
        <taxon>Maribellus</taxon>
    </lineage>
</organism>
<dbReference type="AlphaFoldDB" id="A0A6I6K9J1"/>
<keyword evidence="4" id="KW-0808">Transferase</keyword>
<evidence type="ECO:0000313" key="6">
    <source>
        <dbReference type="EMBL" id="QGY46764.1"/>
    </source>
</evidence>
<evidence type="ECO:0000256" key="3">
    <source>
        <dbReference type="ARBA" id="ARBA00022576"/>
    </source>
</evidence>
<name>A0A6I6K9J1_9BACT</name>
<dbReference type="Gene3D" id="3.20.10.10">
    <property type="entry name" value="D-amino Acid Aminotransferase, subunit A, domain 2"/>
    <property type="match status" value="1"/>
</dbReference>
<dbReference type="InterPro" id="IPR036038">
    <property type="entry name" value="Aminotransferase-like"/>
</dbReference>
<evidence type="ECO:0008006" key="8">
    <source>
        <dbReference type="Google" id="ProtNLM"/>
    </source>
</evidence>
<reference evidence="6 7" key="1">
    <citation type="submission" date="2019-11" db="EMBL/GenBank/DDBJ databases">
        <authorList>
            <person name="Zheng R.K."/>
            <person name="Sun C.M."/>
        </authorList>
    </citation>
    <scope>NUCLEOTIDE SEQUENCE [LARGE SCALE GENOMIC DNA]</scope>
    <source>
        <strain evidence="6 7">WC007</strain>
    </source>
</reference>
<comment type="cofactor">
    <cofactor evidence="1">
        <name>pyridoxal 5'-phosphate</name>
        <dbReference type="ChEBI" id="CHEBI:597326"/>
    </cofactor>
</comment>
<dbReference type="PANTHER" id="PTHR11825:SF44">
    <property type="entry name" value="BRANCHED-CHAIN-AMINO-ACID AMINOTRANSFERASE"/>
    <property type="match status" value="1"/>
</dbReference>
<dbReference type="GO" id="GO:0004084">
    <property type="term" value="F:branched-chain-amino-acid transaminase activity"/>
    <property type="evidence" value="ECO:0007669"/>
    <property type="project" value="InterPro"/>
</dbReference>
<dbReference type="InterPro" id="IPR005786">
    <property type="entry name" value="B_amino_transII"/>
</dbReference>
<dbReference type="RefSeq" id="WP_158869984.1">
    <property type="nucleotide sequence ID" value="NZ_CP046401.1"/>
</dbReference>
<dbReference type="SUPFAM" id="SSF56752">
    <property type="entry name" value="D-aminoacid aminotransferase-like PLP-dependent enzymes"/>
    <property type="match status" value="1"/>
</dbReference>
<dbReference type="InterPro" id="IPR043131">
    <property type="entry name" value="BCAT-like_N"/>
</dbReference>
<keyword evidence="3" id="KW-0032">Aminotransferase</keyword>
<dbReference type="GO" id="GO:0009081">
    <property type="term" value="P:branched-chain amino acid metabolic process"/>
    <property type="evidence" value="ECO:0007669"/>
    <property type="project" value="InterPro"/>
</dbReference>